<organism evidence="1 2">
    <name type="scientific">Kitasatospora gansuensis</name>
    <dbReference type="NCBI Taxonomy" id="258050"/>
    <lineage>
        <taxon>Bacteria</taxon>
        <taxon>Bacillati</taxon>
        <taxon>Actinomycetota</taxon>
        <taxon>Actinomycetes</taxon>
        <taxon>Kitasatosporales</taxon>
        <taxon>Streptomycetaceae</taxon>
        <taxon>Kitasatospora</taxon>
    </lineage>
</organism>
<dbReference type="PIRSF" id="PIRSF017393">
    <property type="entry name" value="MTase_SAV2177"/>
    <property type="match status" value="1"/>
</dbReference>
<name>A0A7W7WL52_9ACTN</name>
<evidence type="ECO:0000313" key="2">
    <source>
        <dbReference type="Proteomes" id="UP000573327"/>
    </source>
</evidence>
<dbReference type="Gene3D" id="3.40.50.150">
    <property type="entry name" value="Vaccinia Virus protein VP39"/>
    <property type="match status" value="1"/>
</dbReference>
<proteinExistence type="predicted"/>
<gene>
    <name evidence="1" type="ORF">F4556_007012</name>
</gene>
<evidence type="ECO:0008006" key="3">
    <source>
        <dbReference type="Google" id="ProtNLM"/>
    </source>
</evidence>
<sequence length="262" mass="28178">MTEEFETPGLARAMDYLLGGEAHGPADREAADRACAAWPTGDLRAELRSARATLGRMVAHLVGEAGLGQLLHIGAGLPTMRNTHQVAQRMAPATRVVYVSRDPGVVAHARHLLRQQPRSPTAYVHGELGDPDRILRDAAGVLDLSRPIGLVLFGGLHFVPGADDPAGLVQLLVDAVPSGSWVAFGHLATHERDHLMDAAMERIVPDWSGQIVRRNRAEAMALLDRSLELEDPGMVLSTEWRPESSAAPTGSPAMWCAVARKP</sequence>
<comment type="caution">
    <text evidence="1">The sequence shown here is derived from an EMBL/GenBank/DDBJ whole genome shotgun (WGS) entry which is preliminary data.</text>
</comment>
<dbReference type="RefSeq" id="WP_184923454.1">
    <property type="nucleotide sequence ID" value="NZ_JACHJR010000001.1"/>
</dbReference>
<dbReference type="Proteomes" id="UP000573327">
    <property type="component" value="Unassembled WGS sequence"/>
</dbReference>
<keyword evidence="2" id="KW-1185">Reference proteome</keyword>
<dbReference type="SUPFAM" id="SSF53335">
    <property type="entry name" value="S-adenosyl-L-methionine-dependent methyltransferases"/>
    <property type="match status" value="1"/>
</dbReference>
<dbReference type="InterPro" id="IPR006764">
    <property type="entry name" value="SAM_dep_MeTrfase_SAV2177_type"/>
</dbReference>
<dbReference type="EMBL" id="JACHJR010000001">
    <property type="protein sequence ID" value="MBB4951477.1"/>
    <property type="molecule type" value="Genomic_DNA"/>
</dbReference>
<accession>A0A7W7WL52</accession>
<dbReference type="AlphaFoldDB" id="A0A7W7WL52"/>
<dbReference type="InterPro" id="IPR029063">
    <property type="entry name" value="SAM-dependent_MTases_sf"/>
</dbReference>
<dbReference type="Pfam" id="PF04672">
    <property type="entry name" value="Methyltransf_19"/>
    <property type="match status" value="1"/>
</dbReference>
<evidence type="ECO:0000313" key="1">
    <source>
        <dbReference type="EMBL" id="MBB4951477.1"/>
    </source>
</evidence>
<reference evidence="1 2" key="1">
    <citation type="submission" date="2020-08" db="EMBL/GenBank/DDBJ databases">
        <title>Sequencing the genomes of 1000 actinobacteria strains.</title>
        <authorList>
            <person name="Klenk H.-P."/>
        </authorList>
    </citation>
    <scope>NUCLEOTIDE SEQUENCE [LARGE SCALE GENOMIC DNA]</scope>
    <source>
        <strain evidence="1 2">DSM 44786</strain>
    </source>
</reference>
<protein>
    <recommendedName>
        <fullName evidence="3">S-adenosyl methyltransferase</fullName>
    </recommendedName>
</protein>